<dbReference type="EMBL" id="LT962688">
    <property type="protein sequence ID" value="SOR32493.1"/>
    <property type="molecule type" value="Genomic_DNA"/>
</dbReference>
<dbReference type="InterPro" id="IPR012337">
    <property type="entry name" value="RNaseH-like_sf"/>
</dbReference>
<evidence type="ECO:0000313" key="3">
    <source>
        <dbReference type="Proteomes" id="UP000233769"/>
    </source>
</evidence>
<name>A0A2N9AYV4_METEX</name>
<organism evidence="2 3">
    <name type="scientific">Methylorubrum extorquens</name>
    <name type="common">Methylobacterium dichloromethanicum</name>
    <name type="synonym">Methylobacterium extorquens</name>
    <dbReference type="NCBI Taxonomy" id="408"/>
    <lineage>
        <taxon>Bacteria</taxon>
        <taxon>Pseudomonadati</taxon>
        <taxon>Pseudomonadota</taxon>
        <taxon>Alphaproteobacteria</taxon>
        <taxon>Hyphomicrobiales</taxon>
        <taxon>Methylobacteriaceae</taxon>
        <taxon>Methylorubrum</taxon>
    </lineage>
</organism>
<dbReference type="InterPro" id="IPR001584">
    <property type="entry name" value="Integrase_cat-core"/>
</dbReference>
<dbReference type="PROSITE" id="PS50994">
    <property type="entry name" value="INTEGRASE"/>
    <property type="match status" value="1"/>
</dbReference>
<sequence>MPDNGQVERMNRTIKDATVKRYHYTSHDELRQHLQLFVDAYNYGRRLKTLRGLTPYEFICQTWTKEPERFRLDPSHHMPGPYISNLEPCPAVLRQDGGSSVGR</sequence>
<gene>
    <name evidence="2" type="ORF">TK0001_5934</name>
</gene>
<dbReference type="Gene3D" id="3.30.420.10">
    <property type="entry name" value="Ribonuclease H-like superfamily/Ribonuclease H"/>
    <property type="match status" value="1"/>
</dbReference>
<dbReference type="SUPFAM" id="SSF53098">
    <property type="entry name" value="Ribonuclease H-like"/>
    <property type="match status" value="1"/>
</dbReference>
<dbReference type="GO" id="GO:0015074">
    <property type="term" value="P:DNA integration"/>
    <property type="evidence" value="ECO:0007669"/>
    <property type="project" value="InterPro"/>
</dbReference>
<protein>
    <recommendedName>
        <fullName evidence="1">Integrase catalytic domain-containing protein</fullName>
    </recommendedName>
</protein>
<dbReference type="AlphaFoldDB" id="A0A2N9AYV4"/>
<dbReference type="InterPro" id="IPR036397">
    <property type="entry name" value="RNaseH_sf"/>
</dbReference>
<dbReference type="Proteomes" id="UP000233769">
    <property type="component" value="Chromosome tk0001"/>
</dbReference>
<feature type="domain" description="Integrase catalytic" evidence="1">
    <location>
        <begin position="1"/>
        <end position="63"/>
    </location>
</feature>
<reference evidence="3" key="1">
    <citation type="submission" date="2017-10" db="EMBL/GenBank/DDBJ databases">
        <authorList>
            <person name="Regsiter A."/>
            <person name="William W."/>
        </authorList>
    </citation>
    <scope>NUCLEOTIDE SEQUENCE [LARGE SCALE GENOMIC DNA]</scope>
</reference>
<accession>A0A2N9AYV4</accession>
<dbReference type="GO" id="GO:0003676">
    <property type="term" value="F:nucleic acid binding"/>
    <property type="evidence" value="ECO:0007669"/>
    <property type="project" value="InterPro"/>
</dbReference>
<dbReference type="Pfam" id="PF13683">
    <property type="entry name" value="rve_3"/>
    <property type="match status" value="1"/>
</dbReference>
<evidence type="ECO:0000259" key="1">
    <source>
        <dbReference type="PROSITE" id="PS50994"/>
    </source>
</evidence>
<proteinExistence type="predicted"/>
<evidence type="ECO:0000313" key="2">
    <source>
        <dbReference type="EMBL" id="SOR32493.1"/>
    </source>
</evidence>